<evidence type="ECO:0000313" key="4">
    <source>
        <dbReference type="Proteomes" id="UP000184016"/>
    </source>
</evidence>
<feature type="chain" id="PRO_5012229413" evidence="1">
    <location>
        <begin position="33"/>
        <end position="209"/>
    </location>
</feature>
<gene>
    <name evidence="3" type="ORF">SAMN05443507_11198</name>
</gene>
<dbReference type="AlphaFoldDB" id="A0A1M6R9U9"/>
<feature type="domain" description="Sporulation stage II protein D amidase enhancer LytB N-terminal" evidence="2">
    <location>
        <begin position="62"/>
        <end position="146"/>
    </location>
</feature>
<evidence type="ECO:0000313" key="3">
    <source>
        <dbReference type="EMBL" id="SHK29253.1"/>
    </source>
</evidence>
<reference evidence="4" key="1">
    <citation type="submission" date="2016-11" db="EMBL/GenBank/DDBJ databases">
        <authorList>
            <person name="Varghese N."/>
            <person name="Submissions S."/>
        </authorList>
    </citation>
    <scope>NUCLEOTIDE SEQUENCE [LARGE SCALE GENOMIC DNA]</scope>
    <source>
        <strain evidence="4">USBA-503</strain>
    </source>
</reference>
<evidence type="ECO:0000259" key="2">
    <source>
        <dbReference type="Pfam" id="PF08486"/>
    </source>
</evidence>
<proteinExistence type="predicted"/>
<feature type="signal peptide" evidence="1">
    <location>
        <begin position="1"/>
        <end position="32"/>
    </location>
</feature>
<keyword evidence="4" id="KW-1185">Reference proteome</keyword>
<accession>A0A1M6R9U9</accession>
<name>A0A1M6R9U9_9BACL</name>
<dbReference type="STRING" id="1830138.SAMN05443507_11198"/>
<organism evidence="3 4">
    <name type="scientific">Alicyclobacillus tolerans</name>
    <dbReference type="NCBI Taxonomy" id="90970"/>
    <lineage>
        <taxon>Bacteria</taxon>
        <taxon>Bacillati</taxon>
        <taxon>Bacillota</taxon>
        <taxon>Bacilli</taxon>
        <taxon>Bacillales</taxon>
        <taxon>Alicyclobacillaceae</taxon>
        <taxon>Alicyclobacillus</taxon>
    </lineage>
</organism>
<dbReference type="OrthoDB" id="2677885at2"/>
<dbReference type="InterPro" id="IPR013693">
    <property type="entry name" value="SpoIID/LytB_N"/>
</dbReference>
<evidence type="ECO:0000256" key="1">
    <source>
        <dbReference type="SAM" id="SignalP"/>
    </source>
</evidence>
<dbReference type="Pfam" id="PF08486">
    <property type="entry name" value="SpoIID"/>
    <property type="match status" value="1"/>
</dbReference>
<protein>
    <submittedName>
        <fullName evidence="3">Stage II sporulation protein</fullName>
    </submittedName>
</protein>
<dbReference type="Proteomes" id="UP000184016">
    <property type="component" value="Unassembled WGS sequence"/>
</dbReference>
<keyword evidence="1" id="KW-0732">Signal</keyword>
<dbReference type="RefSeq" id="WP_072874041.1">
    <property type="nucleotide sequence ID" value="NZ_FRAF01000011.1"/>
</dbReference>
<dbReference type="EMBL" id="FRAF01000011">
    <property type="protein sequence ID" value="SHK29253.1"/>
    <property type="molecule type" value="Genomic_DNA"/>
</dbReference>
<sequence length="209" mass="23640">MNRHGTQIAKCGLAVLSVFSMGLMAPVQHVQAQVQSIYNTALPSVIRVAIRPFNNPFAPILYVQTIGFEEYCEDVLPNEWVPSWNQQALEAGAVAIKMFAWYYTLHPTTENGWTYDVDNTVNYQKFVYLSGTPATDAAVRNTWNVVYTPNNGEILPLEYRSGWPGSANWTFVGSNVMSQWGSEYWGSVANLTYPQILNLYYPVYTLKFI</sequence>